<dbReference type="AlphaFoldDB" id="A0A4W4FAV3"/>
<dbReference type="Ensembl" id="ENSEEET00000021068.2">
    <property type="protein sequence ID" value="ENSEEEP00000020835.2"/>
    <property type="gene ID" value="ENSEEEG00000010158.2"/>
</dbReference>
<protein>
    <submittedName>
        <fullName evidence="2">Uncharacterized protein</fullName>
    </submittedName>
</protein>
<reference evidence="3" key="1">
    <citation type="journal article" date="2014" name="Science">
        <title>Nonhuman genetics. Genomic basis for the convergent evolution of electric organs.</title>
        <authorList>
            <person name="Gallant J.R."/>
            <person name="Traeger L.L."/>
            <person name="Volkening J.D."/>
            <person name="Moffett H."/>
            <person name="Chen P.H."/>
            <person name="Novina C.D."/>
            <person name="Phillips G.N.Jr."/>
            <person name="Anand R."/>
            <person name="Wells G.B."/>
            <person name="Pinch M."/>
            <person name="Guth R."/>
            <person name="Unguez G.A."/>
            <person name="Albert J.S."/>
            <person name="Zakon H.H."/>
            <person name="Samanta M.P."/>
            <person name="Sussman M.R."/>
        </authorList>
    </citation>
    <scope>NUCLEOTIDE SEQUENCE [LARGE SCALE GENOMIC DNA]</scope>
</reference>
<name>A0A4W4FAV3_ELEEL</name>
<dbReference type="STRING" id="8005.ENSEEEP00000020835"/>
<organism evidence="2 3">
    <name type="scientific">Electrophorus electricus</name>
    <name type="common">Electric eel</name>
    <name type="synonym">Gymnotus electricus</name>
    <dbReference type="NCBI Taxonomy" id="8005"/>
    <lineage>
        <taxon>Eukaryota</taxon>
        <taxon>Metazoa</taxon>
        <taxon>Chordata</taxon>
        <taxon>Craniata</taxon>
        <taxon>Vertebrata</taxon>
        <taxon>Euteleostomi</taxon>
        <taxon>Actinopterygii</taxon>
        <taxon>Neopterygii</taxon>
        <taxon>Teleostei</taxon>
        <taxon>Ostariophysi</taxon>
        <taxon>Gymnotiformes</taxon>
        <taxon>Gymnotoidei</taxon>
        <taxon>Gymnotidae</taxon>
        <taxon>Electrophorus</taxon>
    </lineage>
</organism>
<reference evidence="2" key="3">
    <citation type="submission" date="2020-05" db="EMBL/GenBank/DDBJ databases">
        <title>Electrophorus electricus (electric eel) genome, fEleEle1, primary haplotype.</title>
        <authorList>
            <person name="Myers G."/>
            <person name="Meyer A."/>
            <person name="Fedrigo O."/>
            <person name="Formenti G."/>
            <person name="Rhie A."/>
            <person name="Tracey A."/>
            <person name="Sims Y."/>
            <person name="Jarvis E.D."/>
        </authorList>
    </citation>
    <scope>NUCLEOTIDE SEQUENCE [LARGE SCALE GENOMIC DNA]</scope>
</reference>
<dbReference type="GeneTree" id="ENSGT00940000174694"/>
<evidence type="ECO:0000313" key="2">
    <source>
        <dbReference type="Ensembl" id="ENSEEEP00000020835.2"/>
    </source>
</evidence>
<evidence type="ECO:0000313" key="3">
    <source>
        <dbReference type="Proteomes" id="UP000314983"/>
    </source>
</evidence>
<proteinExistence type="predicted"/>
<dbReference type="InterPro" id="IPR046341">
    <property type="entry name" value="SET_dom_sf"/>
</dbReference>
<reference evidence="3" key="2">
    <citation type="journal article" date="2017" name="Sci. Adv.">
        <title>A tail of two voltages: Proteomic comparison of the three electric organs of the electric eel.</title>
        <authorList>
            <person name="Traeger L.L."/>
            <person name="Sabat G."/>
            <person name="Barrett-Wilt G.A."/>
            <person name="Wells G.B."/>
            <person name="Sussman M.R."/>
        </authorList>
    </citation>
    <scope>NUCLEOTIDE SEQUENCE [LARGE SCALE GENOMIC DNA]</scope>
</reference>
<dbReference type="Proteomes" id="UP000314983">
    <property type="component" value="Chromosome 15"/>
</dbReference>
<accession>A0A4W4FAV3</accession>
<sequence>MVADQLCANGWIQHLRGCDEALADLQPSRPALHAAVPETSLFPLLQICQLVKQSYICDAASPPPPDFELRESGVSAGILGVWSRRKVEPGEEFGPHRGTPSDGDRGLLSAEGWEVGANVQKKSCPAFSLPCLQVIGPASECVVKRARKGS</sequence>
<reference evidence="2" key="4">
    <citation type="submission" date="2025-08" db="UniProtKB">
        <authorList>
            <consortium name="Ensembl"/>
        </authorList>
    </citation>
    <scope>IDENTIFICATION</scope>
</reference>
<reference evidence="2" key="5">
    <citation type="submission" date="2025-09" db="UniProtKB">
        <authorList>
            <consortium name="Ensembl"/>
        </authorList>
    </citation>
    <scope>IDENTIFICATION</scope>
</reference>
<evidence type="ECO:0000256" key="1">
    <source>
        <dbReference type="SAM" id="MobiDB-lite"/>
    </source>
</evidence>
<keyword evidence="3" id="KW-1185">Reference proteome</keyword>
<feature type="region of interest" description="Disordered" evidence="1">
    <location>
        <begin position="89"/>
        <end position="108"/>
    </location>
</feature>
<dbReference type="Gene3D" id="2.170.270.10">
    <property type="entry name" value="SET domain"/>
    <property type="match status" value="1"/>
</dbReference>